<dbReference type="Pfam" id="PF01073">
    <property type="entry name" value="3Beta_HSD"/>
    <property type="match status" value="1"/>
</dbReference>
<keyword evidence="1" id="KW-0560">Oxidoreductase</keyword>
<dbReference type="InterPro" id="IPR002225">
    <property type="entry name" value="3Beta_OHSteriod_DH/Estase"/>
</dbReference>
<reference evidence="4 5" key="1">
    <citation type="journal article" date="2018" name="Front. Microbiol.">
        <title>Prospects for Fungal Bioremediation of Acidic Radioactive Waste Sites: Characterization and Genome Sequence of Rhodotorula taiwanensis MD1149.</title>
        <authorList>
            <person name="Tkavc R."/>
            <person name="Matrosova V.Y."/>
            <person name="Grichenko O.E."/>
            <person name="Gostincar C."/>
            <person name="Volpe R.P."/>
            <person name="Klimenkova P."/>
            <person name="Gaidamakova E.K."/>
            <person name="Zhou C.E."/>
            <person name="Stewart B.J."/>
            <person name="Lyman M.G."/>
            <person name="Malfatti S.A."/>
            <person name="Rubinfeld B."/>
            <person name="Courtot M."/>
            <person name="Singh J."/>
            <person name="Dalgard C.L."/>
            <person name="Hamilton T."/>
            <person name="Frey K.G."/>
            <person name="Gunde-Cimerman N."/>
            <person name="Dugan L."/>
            <person name="Daly M.J."/>
        </authorList>
    </citation>
    <scope>NUCLEOTIDE SEQUENCE [LARGE SCALE GENOMIC DNA]</scope>
    <source>
        <strain evidence="4 5">MD1149</strain>
    </source>
</reference>
<dbReference type="OrthoDB" id="2735536at2759"/>
<name>A0A2S5BDY0_9BASI</name>
<dbReference type="AlphaFoldDB" id="A0A2S5BDY0"/>
<dbReference type="GO" id="GO:0016616">
    <property type="term" value="F:oxidoreductase activity, acting on the CH-OH group of donors, NAD or NADP as acceptor"/>
    <property type="evidence" value="ECO:0007669"/>
    <property type="project" value="InterPro"/>
</dbReference>
<evidence type="ECO:0000313" key="5">
    <source>
        <dbReference type="Proteomes" id="UP000237144"/>
    </source>
</evidence>
<dbReference type="GO" id="GO:0006694">
    <property type="term" value="P:steroid biosynthetic process"/>
    <property type="evidence" value="ECO:0007669"/>
    <property type="project" value="InterPro"/>
</dbReference>
<evidence type="ECO:0000256" key="2">
    <source>
        <dbReference type="ARBA" id="ARBA00023445"/>
    </source>
</evidence>
<comment type="caution">
    <text evidence="4">The sequence shown here is derived from an EMBL/GenBank/DDBJ whole genome shotgun (WGS) entry which is preliminary data.</text>
</comment>
<dbReference type="PANTHER" id="PTHR10366:SF564">
    <property type="entry name" value="STEROL-4-ALPHA-CARBOXYLATE 3-DEHYDROGENASE, DECARBOXYLATING"/>
    <property type="match status" value="1"/>
</dbReference>
<evidence type="ECO:0000259" key="3">
    <source>
        <dbReference type="Pfam" id="PF01073"/>
    </source>
</evidence>
<dbReference type="SUPFAM" id="SSF51735">
    <property type="entry name" value="NAD(P)-binding Rossmann-fold domains"/>
    <property type="match status" value="1"/>
</dbReference>
<dbReference type="EMBL" id="PJQD01000020">
    <property type="protein sequence ID" value="POY74967.1"/>
    <property type="molecule type" value="Genomic_DNA"/>
</dbReference>
<dbReference type="STRING" id="741276.A0A2S5BDY0"/>
<dbReference type="Gene3D" id="3.40.50.720">
    <property type="entry name" value="NAD(P)-binding Rossmann-like Domain"/>
    <property type="match status" value="1"/>
</dbReference>
<accession>A0A2S5BDY0</accession>
<gene>
    <name evidence="4" type="ORF">BMF94_1943</name>
</gene>
<dbReference type="InterPro" id="IPR050425">
    <property type="entry name" value="NAD(P)_dehydrat-like"/>
</dbReference>
<comment type="similarity">
    <text evidence="2">Belongs to the NAD(P)-dependent epimerase/dehydratase family. Dihydroflavonol-4-reductase subfamily.</text>
</comment>
<evidence type="ECO:0000256" key="1">
    <source>
        <dbReference type="ARBA" id="ARBA00023002"/>
    </source>
</evidence>
<keyword evidence="5" id="KW-1185">Reference proteome</keyword>
<feature type="domain" description="3-beta hydroxysteroid dehydrogenase/isomerase" evidence="3">
    <location>
        <begin position="7"/>
        <end position="252"/>
    </location>
</feature>
<dbReference type="PANTHER" id="PTHR10366">
    <property type="entry name" value="NAD DEPENDENT EPIMERASE/DEHYDRATASE"/>
    <property type="match status" value="1"/>
</dbReference>
<protein>
    <recommendedName>
        <fullName evidence="3">3-beta hydroxysteroid dehydrogenase/isomerase domain-containing protein</fullName>
    </recommendedName>
</protein>
<dbReference type="Proteomes" id="UP000237144">
    <property type="component" value="Unassembled WGS sequence"/>
</dbReference>
<dbReference type="CDD" id="cd05227">
    <property type="entry name" value="AR_SDR_e"/>
    <property type="match status" value="1"/>
</dbReference>
<sequence length="340" mass="37542">MSSQLVLVSGTSGFVGTEVTLQFLQKGFRVRGTVRSQDKADAWEKKHAGEFQKGQLEWSIVEDVAGKGAFDEAIKGVDIVAHTASPFHYNFTDAEKEMLIPALEGTRQILRAAQKESSVKRVVLTSSFAAVLDFDRLQPSTTFSEKDWNPATYDKAKGMGDNKAYVYCASKKIAEEEAWKIAKEPETKWELCTICPPMIFGPPKQVLKSLDSINTSSGAVWGVVDAKEVPETSFPVWTDVRDIAKIHVLGATEEVAKGKRYLSIAGHFDNSQICDVARKSFPDQASRIPEVEPTSGPEHFKTDSSLVEKELGIKWITFAESVKDTLGQIFDLEKELKGSS</sequence>
<dbReference type="InterPro" id="IPR036291">
    <property type="entry name" value="NAD(P)-bd_dom_sf"/>
</dbReference>
<organism evidence="4 5">
    <name type="scientific">Rhodotorula taiwanensis</name>
    <dbReference type="NCBI Taxonomy" id="741276"/>
    <lineage>
        <taxon>Eukaryota</taxon>
        <taxon>Fungi</taxon>
        <taxon>Dikarya</taxon>
        <taxon>Basidiomycota</taxon>
        <taxon>Pucciniomycotina</taxon>
        <taxon>Microbotryomycetes</taxon>
        <taxon>Sporidiobolales</taxon>
        <taxon>Sporidiobolaceae</taxon>
        <taxon>Rhodotorula</taxon>
    </lineage>
</organism>
<proteinExistence type="inferred from homology"/>
<evidence type="ECO:0000313" key="4">
    <source>
        <dbReference type="EMBL" id="POY74967.1"/>
    </source>
</evidence>